<dbReference type="EMBL" id="LUTY01003101">
    <property type="protein sequence ID" value="OAD18751.1"/>
    <property type="molecule type" value="Genomic_DNA"/>
</dbReference>
<proteinExistence type="predicted"/>
<accession>A0A0A6P0E8</accession>
<keyword evidence="2" id="KW-1185">Reference proteome</keyword>
<name>A0A0A6P0E8_9GAMM</name>
<organism evidence="1 2">
    <name type="scientific">Candidatus Thiomargarita nelsonii</name>
    <dbReference type="NCBI Taxonomy" id="1003181"/>
    <lineage>
        <taxon>Bacteria</taxon>
        <taxon>Pseudomonadati</taxon>
        <taxon>Pseudomonadota</taxon>
        <taxon>Gammaproteobacteria</taxon>
        <taxon>Thiotrichales</taxon>
        <taxon>Thiotrichaceae</taxon>
        <taxon>Thiomargarita</taxon>
    </lineage>
</organism>
<reference evidence="1 2" key="1">
    <citation type="submission" date="2016-05" db="EMBL/GenBank/DDBJ databases">
        <title>Single-cell genome of chain-forming Candidatus Thiomargarita nelsonii and comparison to other large sulfur-oxidizing bacteria.</title>
        <authorList>
            <person name="Winkel M."/>
            <person name="Salman V."/>
            <person name="Woyke T."/>
            <person name="Schulz-Vogt H."/>
            <person name="Richter M."/>
            <person name="Flood B."/>
            <person name="Bailey J."/>
            <person name="Amann R."/>
            <person name="Mussmann M."/>
        </authorList>
    </citation>
    <scope>NUCLEOTIDE SEQUENCE [LARGE SCALE GENOMIC DNA]</scope>
    <source>
        <strain evidence="1 2">THI036</strain>
    </source>
</reference>
<sequence>MKKKPYFARQAKTVGRRAEVIAPQTKLLPANLAFLPTALSQLHRLQCYPPLSLVRDLLQLLKKGEHKDDTPLKPLLAQKGIQALRELHWPMTARTGLLALLLRDIPLHDDWAPPPELTPAHVRERLTTVLAGKTIAPKAPPPPLAALQQAAEPIDDRLLSLLTLLGAEAVAADPGLPLRLAQRAPQLPPLSQHQRRLLGMSLRLETGSRAQGSGIGTEHAGVTLHGNLSALLPSQLALPQPVFHCRHLRRELLYRARIGQHPPRLRSTIIVLDITPPCFGPIETLTRLAAHIIATSLWQAQLPVVLVTTDDIGSVHPLEQPADLVEIWAQRNLKPANINRTLSAARAMRETLHEAYVEPVIVLLTHTWFAVEKNISPPTGLRALFVQYPKQQIRPPFAKHCERWESVMAGKSAGLGEILGRLVG</sequence>
<evidence type="ECO:0000313" key="1">
    <source>
        <dbReference type="EMBL" id="OAD18751.1"/>
    </source>
</evidence>
<comment type="caution">
    <text evidence="1">The sequence shown here is derived from an EMBL/GenBank/DDBJ whole genome shotgun (WGS) entry which is preliminary data.</text>
</comment>
<protein>
    <submittedName>
        <fullName evidence="1">Repeat, subgroup</fullName>
    </submittedName>
</protein>
<evidence type="ECO:0000313" key="2">
    <source>
        <dbReference type="Proteomes" id="UP000076962"/>
    </source>
</evidence>
<gene>
    <name evidence="1" type="ORF">THIOM_005645</name>
</gene>
<dbReference type="Proteomes" id="UP000076962">
    <property type="component" value="Unassembled WGS sequence"/>
</dbReference>
<dbReference type="AlphaFoldDB" id="A0A0A6P0E8"/>